<evidence type="ECO:0000256" key="2">
    <source>
        <dbReference type="SAM" id="Coils"/>
    </source>
</evidence>
<dbReference type="SUPFAM" id="SSF56954">
    <property type="entry name" value="Outer membrane efflux proteins (OEP)"/>
    <property type="match status" value="1"/>
</dbReference>
<accession>A0ABX1R039</accession>
<protein>
    <submittedName>
        <fullName evidence="3">TolC family protein</fullName>
    </submittedName>
</protein>
<dbReference type="InterPro" id="IPR003423">
    <property type="entry name" value="OMP_efflux"/>
</dbReference>
<feature type="coiled-coil region" evidence="2">
    <location>
        <begin position="371"/>
        <end position="398"/>
    </location>
</feature>
<evidence type="ECO:0000313" key="4">
    <source>
        <dbReference type="Proteomes" id="UP000709336"/>
    </source>
</evidence>
<dbReference type="Gene3D" id="1.20.1600.10">
    <property type="entry name" value="Outer membrane efflux proteins (OEP)"/>
    <property type="match status" value="1"/>
</dbReference>
<keyword evidence="2" id="KW-0175">Coiled coil</keyword>
<evidence type="ECO:0000313" key="3">
    <source>
        <dbReference type="EMBL" id="NMH59840.1"/>
    </source>
</evidence>
<reference evidence="3 4" key="1">
    <citation type="submission" date="2020-03" db="EMBL/GenBank/DDBJ databases">
        <title>Alteromonas ponticola sp. nov., isolated from seawater.</title>
        <authorList>
            <person name="Yoon J.-H."/>
            <person name="Kim Y.-O."/>
        </authorList>
    </citation>
    <scope>NUCLEOTIDE SEQUENCE [LARGE SCALE GENOMIC DNA]</scope>
    <source>
        <strain evidence="3 4">MYP5</strain>
    </source>
</reference>
<comment type="similarity">
    <text evidence="1">Belongs to the outer membrane factor (OMF) (TC 1.B.17) family.</text>
</comment>
<dbReference type="Pfam" id="PF02321">
    <property type="entry name" value="OEP"/>
    <property type="match status" value="1"/>
</dbReference>
<keyword evidence="4" id="KW-1185">Reference proteome</keyword>
<sequence>MTNWFTSLSIRGLWCKANLENLVIPFFSHGAYCIKLIALGAYVSSSSMVVAQTENDRIALPVLIDRALANDAKLTGAKLREQAVKDKSIAAGTLPDPSVSIGMMNLPVDTFDFSQEAMTQLKVGVSQMFPRGDVLALRQGQLSLQASRFPQLRAERRAQLAVAVSLRWLDWYQAVQTIELIDNDTVLFDQLVDIVKANYASAIGSTRQQDLIRAELEKVQLSDRLTIQQQRQEMAIAALGQWLDMPVAANSAQLHKPDIPLAVPHTKVFDLSLQDLASILNDHPALRALTIDYQVANKEVAVAKQQYKPQWGVEASYAWRDESADTMSRADFFSVGVSFDVPLFTQNRQDRGVSAAVAEAEAVKTEQQLLLRKMMADVNSLRQQLRRLMQRKALYSGQLLSQMQEQTDATLTAYTNDDGEFAEVVRSRITLLNSRIAALEIDVEILKTIVQLNYYLAPNFSDWVLDGVQP</sequence>
<dbReference type="Proteomes" id="UP000709336">
    <property type="component" value="Unassembled WGS sequence"/>
</dbReference>
<evidence type="ECO:0000256" key="1">
    <source>
        <dbReference type="ARBA" id="ARBA00007613"/>
    </source>
</evidence>
<proteinExistence type="inferred from homology"/>
<name>A0ABX1R039_9ALTE</name>
<comment type="caution">
    <text evidence="3">The sequence shown here is derived from an EMBL/GenBank/DDBJ whole genome shotgun (WGS) entry which is preliminary data.</text>
</comment>
<dbReference type="PANTHER" id="PTHR30203:SF24">
    <property type="entry name" value="BLR4935 PROTEIN"/>
    <property type="match status" value="1"/>
</dbReference>
<dbReference type="EMBL" id="JAATNW010000004">
    <property type="protein sequence ID" value="NMH59840.1"/>
    <property type="molecule type" value="Genomic_DNA"/>
</dbReference>
<dbReference type="InterPro" id="IPR010131">
    <property type="entry name" value="MdtP/NodT-like"/>
</dbReference>
<organism evidence="3 4">
    <name type="scientific">Alteromonas ponticola</name>
    <dbReference type="NCBI Taxonomy" id="2720613"/>
    <lineage>
        <taxon>Bacteria</taxon>
        <taxon>Pseudomonadati</taxon>
        <taxon>Pseudomonadota</taxon>
        <taxon>Gammaproteobacteria</taxon>
        <taxon>Alteromonadales</taxon>
        <taxon>Alteromonadaceae</taxon>
        <taxon>Alteromonas/Salinimonas group</taxon>
        <taxon>Alteromonas</taxon>
    </lineage>
</organism>
<dbReference type="RefSeq" id="WP_169210417.1">
    <property type="nucleotide sequence ID" value="NZ_JAATNW010000004.1"/>
</dbReference>
<gene>
    <name evidence="3" type="ORF">HCJ96_07425</name>
</gene>
<dbReference type="PANTHER" id="PTHR30203">
    <property type="entry name" value="OUTER MEMBRANE CATION EFFLUX PROTEIN"/>
    <property type="match status" value="1"/>
</dbReference>